<evidence type="ECO:0000313" key="2">
    <source>
        <dbReference type="Proteomes" id="UP000749559"/>
    </source>
</evidence>
<dbReference type="Proteomes" id="UP000749559">
    <property type="component" value="Unassembled WGS sequence"/>
</dbReference>
<gene>
    <name evidence="1" type="ORF">OFUS_LOCUS4116</name>
</gene>
<organism evidence="1 2">
    <name type="scientific">Owenia fusiformis</name>
    <name type="common">Polychaete worm</name>
    <dbReference type="NCBI Taxonomy" id="6347"/>
    <lineage>
        <taxon>Eukaryota</taxon>
        <taxon>Metazoa</taxon>
        <taxon>Spiralia</taxon>
        <taxon>Lophotrochozoa</taxon>
        <taxon>Annelida</taxon>
        <taxon>Polychaeta</taxon>
        <taxon>Sedentaria</taxon>
        <taxon>Canalipalpata</taxon>
        <taxon>Sabellida</taxon>
        <taxon>Oweniida</taxon>
        <taxon>Oweniidae</taxon>
        <taxon>Owenia</taxon>
    </lineage>
</organism>
<name>A0A8J1TGB2_OWEFU</name>
<proteinExistence type="predicted"/>
<accession>A0A8J1TGB2</accession>
<keyword evidence="2" id="KW-1185">Reference proteome</keyword>
<evidence type="ECO:0000313" key="1">
    <source>
        <dbReference type="EMBL" id="CAH1776995.1"/>
    </source>
</evidence>
<sequence>MFNQTADHIKEEIFLHLEAFSEIYMEFVPEGESYSKVVQDLGSSWTALAEDLDCVLDILELDLDEADEVDEVATIRGKQGTKKKTSTQGAKKRNTLIVNPLPSLKDLQSKAGGCFERAIVKISSDPMAKAYPSGSRADVAVTIATKLKELPFGEFPSVLMSFLYPTLDSSKSAQLKANKSFNMLQSLHQCKISKEVTKLFSDFYSNIGIEYKDSFLSIKIIDEMFKEICFQVNSSINLPSTLPSPTDLSLSQDEESTLSYISGFIPHSLIKQLSKSKGRNSEILVKCLNSWKVKDEDDLNPSAEHFETYRNSWTAQINRGGLFIVNSSVYSFFRQIELIVRKSLNVSNVVRLNSSNIDQHILEELSVDENVQQAWGEITEHIFDDSLNTLLMKKVLSKFVTLRAKSFVKFWKNKLEDIDRQGTHSLRAVLSASRKSKKM</sequence>
<dbReference type="OrthoDB" id="6078521at2759"/>
<dbReference type="EMBL" id="CAIIXF020000002">
    <property type="protein sequence ID" value="CAH1776995.1"/>
    <property type="molecule type" value="Genomic_DNA"/>
</dbReference>
<protein>
    <submittedName>
        <fullName evidence="1">Uncharacterized protein</fullName>
    </submittedName>
</protein>
<reference evidence="1" key="1">
    <citation type="submission" date="2022-03" db="EMBL/GenBank/DDBJ databases">
        <authorList>
            <person name="Martin C."/>
        </authorList>
    </citation>
    <scope>NUCLEOTIDE SEQUENCE</scope>
</reference>
<comment type="caution">
    <text evidence="1">The sequence shown here is derived from an EMBL/GenBank/DDBJ whole genome shotgun (WGS) entry which is preliminary data.</text>
</comment>
<dbReference type="AlphaFoldDB" id="A0A8J1TGB2"/>